<organism evidence="11 12">
    <name type="scientific">Lactobacillus corticis</name>
    <dbReference type="NCBI Taxonomy" id="2201249"/>
    <lineage>
        <taxon>Bacteria</taxon>
        <taxon>Bacillati</taxon>
        <taxon>Bacillota</taxon>
        <taxon>Bacilli</taxon>
        <taxon>Lactobacillales</taxon>
        <taxon>Lactobacillaceae</taxon>
        <taxon>Lactobacillus</taxon>
    </lineage>
</organism>
<proteinExistence type="inferred from homology"/>
<dbReference type="AlphaFoldDB" id="A0A916QJG8"/>
<comment type="subcellular location">
    <subcellularLocation>
        <location evidence="7">Cell membrane</location>
        <topology evidence="7">Single-pass type II membrane protein</topology>
    </subcellularLocation>
    <text evidence="7">Localizes to the division septum where it forms a ring structure.</text>
</comment>
<accession>A0A916QJG8</accession>
<keyword evidence="12" id="KW-1185">Reference proteome</keyword>
<dbReference type="InterPro" id="IPR011922">
    <property type="entry name" value="Cell_div_FtsL"/>
</dbReference>
<keyword evidence="2 7" id="KW-0132">Cell division</keyword>
<evidence type="ECO:0000256" key="9">
    <source>
        <dbReference type="SAM" id="Coils"/>
    </source>
</evidence>
<evidence type="ECO:0000256" key="6">
    <source>
        <dbReference type="ARBA" id="ARBA00023306"/>
    </source>
</evidence>
<keyword evidence="5 7" id="KW-0472">Membrane</keyword>
<protein>
    <recommendedName>
        <fullName evidence="7 8">Cell division protein FtsL</fullName>
    </recommendedName>
</protein>
<dbReference type="GO" id="GO:0005886">
    <property type="term" value="C:plasma membrane"/>
    <property type="evidence" value="ECO:0007669"/>
    <property type="project" value="UniProtKB-SubCell"/>
</dbReference>
<evidence type="ECO:0000256" key="10">
    <source>
        <dbReference type="SAM" id="MobiDB-lite"/>
    </source>
</evidence>
<gene>
    <name evidence="7 11" type="primary">ftsL</name>
    <name evidence="11" type="ORF">LCB40_16080</name>
</gene>
<dbReference type="NCBIfam" id="TIGR02209">
    <property type="entry name" value="ftsL_broad"/>
    <property type="match status" value="1"/>
</dbReference>
<evidence type="ECO:0000313" key="11">
    <source>
        <dbReference type="EMBL" id="GFZ27728.1"/>
    </source>
</evidence>
<dbReference type="Proteomes" id="UP000677218">
    <property type="component" value="Unassembled WGS sequence"/>
</dbReference>
<evidence type="ECO:0000256" key="7">
    <source>
        <dbReference type="HAMAP-Rule" id="MF_00910"/>
    </source>
</evidence>
<evidence type="ECO:0000256" key="3">
    <source>
        <dbReference type="ARBA" id="ARBA00022692"/>
    </source>
</evidence>
<feature type="compositionally biased region" description="Basic and acidic residues" evidence="10">
    <location>
        <begin position="1"/>
        <end position="18"/>
    </location>
</feature>
<feature type="region of interest" description="Disordered" evidence="10">
    <location>
        <begin position="1"/>
        <end position="23"/>
    </location>
</feature>
<keyword evidence="3 7" id="KW-0812">Transmembrane</keyword>
<dbReference type="EMBL" id="BMAY01000017">
    <property type="protein sequence ID" value="GFZ27728.1"/>
    <property type="molecule type" value="Genomic_DNA"/>
</dbReference>
<dbReference type="GO" id="GO:0032153">
    <property type="term" value="C:cell division site"/>
    <property type="evidence" value="ECO:0007669"/>
    <property type="project" value="UniProtKB-UniRule"/>
</dbReference>
<feature type="coiled-coil region" evidence="9">
    <location>
        <begin position="63"/>
        <end position="97"/>
    </location>
</feature>
<evidence type="ECO:0000256" key="8">
    <source>
        <dbReference type="NCBIfam" id="TIGR02209"/>
    </source>
</evidence>
<evidence type="ECO:0000256" key="2">
    <source>
        <dbReference type="ARBA" id="ARBA00022618"/>
    </source>
</evidence>
<comment type="similarity">
    <text evidence="7">Belongs to the FtsL family.</text>
</comment>
<name>A0A916QJG8_9LACO</name>
<keyword evidence="4 7" id="KW-1133">Transmembrane helix</keyword>
<keyword evidence="1 7" id="KW-1003">Cell membrane</keyword>
<comment type="function">
    <text evidence="7">Essential cell division protein.</text>
</comment>
<sequence length="120" mass="13295">MADTSARRLDLDPEKNTEGVKQTTSISTKRVVRFSPFEKAIVLMGSVTCLVLATLCVTSSNSATSTQSELTNVQQKITKQQNKVTDLERQIGELTSSSRLNKIAKQKGLKLIEKNIRTIR</sequence>
<comment type="caution">
    <text evidence="11">The sequence shown here is derived from an EMBL/GenBank/DDBJ whole genome shotgun (WGS) entry which is preliminary data.</text>
</comment>
<keyword evidence="9" id="KW-0175">Coiled coil</keyword>
<evidence type="ECO:0000256" key="5">
    <source>
        <dbReference type="ARBA" id="ARBA00023136"/>
    </source>
</evidence>
<dbReference type="RefSeq" id="WP_212781408.1">
    <property type="nucleotide sequence ID" value="NZ_BMAY01000017.1"/>
</dbReference>
<evidence type="ECO:0000313" key="12">
    <source>
        <dbReference type="Proteomes" id="UP000677218"/>
    </source>
</evidence>
<reference evidence="11" key="1">
    <citation type="submission" date="2020-08" db="EMBL/GenBank/DDBJ databases">
        <title>Taxonomic study for Lactobacillus species isolated from hardwood bark.</title>
        <authorList>
            <person name="Tohno M."/>
            <person name="Tanizawa Y."/>
        </authorList>
    </citation>
    <scope>NUCLEOTIDE SEQUENCE</scope>
    <source>
        <strain evidence="11">B40</strain>
    </source>
</reference>
<evidence type="ECO:0000256" key="1">
    <source>
        <dbReference type="ARBA" id="ARBA00022475"/>
    </source>
</evidence>
<keyword evidence="6 7" id="KW-0131">Cell cycle</keyword>
<dbReference type="HAMAP" id="MF_00910">
    <property type="entry name" value="FtsL"/>
    <property type="match status" value="1"/>
</dbReference>
<dbReference type="GO" id="GO:0043093">
    <property type="term" value="P:FtsZ-dependent cytokinesis"/>
    <property type="evidence" value="ECO:0007669"/>
    <property type="project" value="UniProtKB-UniRule"/>
</dbReference>
<evidence type="ECO:0000256" key="4">
    <source>
        <dbReference type="ARBA" id="ARBA00022989"/>
    </source>
</evidence>